<reference evidence="2" key="1">
    <citation type="submission" date="2021-01" db="EMBL/GenBank/DDBJ databases">
        <title>Whole genome shotgun sequence of Sinosporangium siamense NBRC 109515.</title>
        <authorList>
            <person name="Komaki H."/>
            <person name="Tamura T."/>
        </authorList>
    </citation>
    <scope>NUCLEOTIDE SEQUENCE</scope>
    <source>
        <strain evidence="2">NBRC 109515</strain>
    </source>
</reference>
<name>A0A919RID9_9ACTN</name>
<accession>A0A919RID9</accession>
<dbReference type="Pfam" id="PF25583">
    <property type="entry name" value="WCX"/>
    <property type="match status" value="1"/>
</dbReference>
<gene>
    <name evidence="2" type="ORF">Ssi02_44390</name>
</gene>
<dbReference type="InterPro" id="IPR057727">
    <property type="entry name" value="WCX_dom"/>
</dbReference>
<dbReference type="EMBL" id="BOOW01000028">
    <property type="protein sequence ID" value="GII94208.1"/>
    <property type="molecule type" value="Genomic_DNA"/>
</dbReference>
<evidence type="ECO:0000313" key="3">
    <source>
        <dbReference type="Proteomes" id="UP000606172"/>
    </source>
</evidence>
<protein>
    <recommendedName>
        <fullName evidence="1">WCX domain-containing protein</fullName>
    </recommendedName>
</protein>
<evidence type="ECO:0000313" key="2">
    <source>
        <dbReference type="EMBL" id="GII94208.1"/>
    </source>
</evidence>
<dbReference type="AlphaFoldDB" id="A0A919RID9"/>
<dbReference type="RefSeq" id="WP_204028431.1">
    <property type="nucleotide sequence ID" value="NZ_BOOW01000028.1"/>
</dbReference>
<organism evidence="2 3">
    <name type="scientific">Sinosporangium siamense</name>
    <dbReference type="NCBI Taxonomy" id="1367973"/>
    <lineage>
        <taxon>Bacteria</taxon>
        <taxon>Bacillati</taxon>
        <taxon>Actinomycetota</taxon>
        <taxon>Actinomycetes</taxon>
        <taxon>Streptosporangiales</taxon>
        <taxon>Streptosporangiaceae</taxon>
        <taxon>Sinosporangium</taxon>
    </lineage>
</organism>
<keyword evidence="3" id="KW-1185">Reference proteome</keyword>
<proteinExistence type="predicted"/>
<sequence>MNLCSIGARGAAATDATVVEIGANDADELARYLLGLGIPLRVLSPDDVREALFRRVLGPESWPQ</sequence>
<feature type="domain" description="WCX" evidence="1">
    <location>
        <begin position="15"/>
        <end position="56"/>
    </location>
</feature>
<evidence type="ECO:0000259" key="1">
    <source>
        <dbReference type="Pfam" id="PF25583"/>
    </source>
</evidence>
<dbReference type="Proteomes" id="UP000606172">
    <property type="component" value="Unassembled WGS sequence"/>
</dbReference>
<comment type="caution">
    <text evidence="2">The sequence shown here is derived from an EMBL/GenBank/DDBJ whole genome shotgun (WGS) entry which is preliminary data.</text>
</comment>